<proteinExistence type="predicted"/>
<dbReference type="EMBL" id="MAQB02000001">
    <property type="protein sequence ID" value="OFJ47651.1"/>
    <property type="molecule type" value="Genomic_DNA"/>
</dbReference>
<reference evidence="2 3" key="1">
    <citation type="submission" date="2016-10" db="EMBL/GenBank/DDBJ databases">
        <title>Updated version of Genome Assembly of Janthinobacterium lividum ERGS5:01.</title>
        <authorList>
            <person name="Kumar R."/>
            <person name="Acharya V."/>
            <person name="Singh D."/>
        </authorList>
    </citation>
    <scope>NUCLEOTIDE SEQUENCE [LARGE SCALE GENOMIC DNA]</scope>
    <source>
        <strain evidence="2 3">ERGS5:01</strain>
    </source>
</reference>
<evidence type="ECO:0000313" key="3">
    <source>
        <dbReference type="Proteomes" id="UP000092634"/>
    </source>
</evidence>
<dbReference type="AlphaFoldDB" id="A0A1E8PTX1"/>
<accession>A0A1E8PTX1</accession>
<sequence>MADIFTPGMRDWLDKLNQLAEGQLLPIQPDWNAAPGSVKEIKNKPVLAAVATSGSKDDVGLGAVDNTADADKPVSTKQKAALDLKASINSTGMKNRIHNGCMRVAQRGISGASVGFGISLDRWYLNSAGTAVNWEQRPLGIDGKLRALTWAGAAGNTYVQAQQRIEAINCQDMAGTAVVLSFLVYQSTGASRNIAPQLGYSTGAEDSWQAITFIPSLDPVATIPNAAWTRVTARFAVPAAATTGLAVFPIGANAPPAFGAGQEGGLANVQLEIANTATPLERRPYSLELSLCQYYYRKDVFGHNVVVGTGQAYSTAFAYALVPLSGAMRVSPTLSFSGALSRLGGEGVTWPDQPGYGPSGLSIRVGYSTTQFVAGDAVMLMANGSFTVTRSAEL</sequence>
<dbReference type="Proteomes" id="UP000092634">
    <property type="component" value="Unassembled WGS sequence"/>
</dbReference>
<gene>
    <name evidence="1" type="ORF">BA896_000135</name>
    <name evidence="2" type="ORF">BA896_012770</name>
</gene>
<name>A0A1E8PTX1_9BURK</name>
<evidence type="ECO:0000313" key="2">
    <source>
        <dbReference type="EMBL" id="OFJ49611.1"/>
    </source>
</evidence>
<evidence type="ECO:0000313" key="1">
    <source>
        <dbReference type="EMBL" id="OFJ47651.1"/>
    </source>
</evidence>
<protein>
    <submittedName>
        <fullName evidence="2">Uncharacterized protein</fullName>
    </submittedName>
</protein>
<dbReference type="EMBL" id="MAQB02000001">
    <property type="protein sequence ID" value="OFJ49611.1"/>
    <property type="molecule type" value="Genomic_DNA"/>
</dbReference>
<comment type="caution">
    <text evidence="2">The sequence shown here is derived from an EMBL/GenBank/DDBJ whole genome shotgun (WGS) entry which is preliminary data.</text>
</comment>
<organism evidence="2 3">
    <name type="scientific">Janthinobacterium lividum</name>
    <dbReference type="NCBI Taxonomy" id="29581"/>
    <lineage>
        <taxon>Bacteria</taxon>
        <taxon>Pseudomonadati</taxon>
        <taxon>Pseudomonadota</taxon>
        <taxon>Betaproteobacteria</taxon>
        <taxon>Burkholderiales</taxon>
        <taxon>Oxalobacteraceae</taxon>
        <taxon>Janthinobacterium</taxon>
    </lineage>
</organism>